<dbReference type="Proteomes" id="UP000245137">
    <property type="component" value="Unassembled WGS sequence"/>
</dbReference>
<organism evidence="11 12">
    <name type="scientific">Methylosinus sporium</name>
    <dbReference type="NCBI Taxonomy" id="428"/>
    <lineage>
        <taxon>Bacteria</taxon>
        <taxon>Pseudomonadati</taxon>
        <taxon>Pseudomonadota</taxon>
        <taxon>Alphaproteobacteria</taxon>
        <taxon>Hyphomicrobiales</taxon>
        <taxon>Methylocystaceae</taxon>
        <taxon>Methylosinus</taxon>
    </lineage>
</organism>
<evidence type="ECO:0000256" key="8">
    <source>
        <dbReference type="ARBA" id="ARBA00048123"/>
    </source>
</evidence>
<evidence type="ECO:0000256" key="5">
    <source>
        <dbReference type="ARBA" id="ARBA00034283"/>
    </source>
</evidence>
<evidence type="ECO:0000256" key="3">
    <source>
        <dbReference type="ARBA" id="ARBA00034240"/>
    </source>
</evidence>
<evidence type="ECO:0000256" key="7">
    <source>
        <dbReference type="ARBA" id="ARBA00034343"/>
    </source>
</evidence>
<evidence type="ECO:0000256" key="1">
    <source>
        <dbReference type="ARBA" id="ARBA00022801"/>
    </source>
</evidence>
<dbReference type="NCBIfam" id="TIGR01537">
    <property type="entry name" value="portal_HK97"/>
    <property type="match status" value="1"/>
</dbReference>
<dbReference type="InterPro" id="IPR006944">
    <property type="entry name" value="Phage/GTA_portal"/>
</dbReference>
<comment type="catalytic activity">
    <reaction evidence="5">
        <text>3',3'-cGAMP + H2O = G[3'-5']pAp[3'] + H(+)</text>
        <dbReference type="Rhea" id="RHEA:72831"/>
        <dbReference type="ChEBI" id="CHEBI:15377"/>
        <dbReference type="ChEBI" id="CHEBI:15378"/>
        <dbReference type="ChEBI" id="CHEBI:71501"/>
        <dbReference type="ChEBI" id="CHEBI:192497"/>
    </reaction>
    <physiologicalReaction direction="left-to-right" evidence="5">
        <dbReference type="Rhea" id="RHEA:72832"/>
    </physiologicalReaction>
</comment>
<dbReference type="InterPro" id="IPR006427">
    <property type="entry name" value="Portal_HK97"/>
</dbReference>
<comment type="catalytic activity">
    <reaction evidence="2">
        <text>3',3',3'-cAAG + H2O = G[3'-5']pA[3'-5']pAp[3'] + H(+)</text>
        <dbReference type="Rhea" id="RHEA:72863"/>
        <dbReference type="ChEBI" id="CHEBI:15377"/>
        <dbReference type="ChEBI" id="CHEBI:15378"/>
        <dbReference type="ChEBI" id="CHEBI:143810"/>
        <dbReference type="ChEBI" id="CHEBI:192532"/>
    </reaction>
    <physiologicalReaction direction="left-to-right" evidence="2">
        <dbReference type="Rhea" id="RHEA:72864"/>
    </physiologicalReaction>
</comment>
<evidence type="ECO:0000256" key="2">
    <source>
        <dbReference type="ARBA" id="ARBA00034233"/>
    </source>
</evidence>
<accession>A0A2U1SST2</accession>
<dbReference type="Pfam" id="PF04860">
    <property type="entry name" value="Phage_portal"/>
    <property type="match status" value="1"/>
</dbReference>
<comment type="catalytic activity">
    <reaction evidence="8">
        <text>3',3'-cUAMP + H2O = U[3'-5']pAp[3'] + H(+)</text>
        <dbReference type="Rhea" id="RHEA:72835"/>
        <dbReference type="ChEBI" id="CHEBI:15377"/>
        <dbReference type="ChEBI" id="CHEBI:15378"/>
        <dbReference type="ChEBI" id="CHEBI:143809"/>
        <dbReference type="ChEBI" id="CHEBI:192498"/>
    </reaction>
    <physiologicalReaction direction="left-to-right" evidence="8">
        <dbReference type="Rhea" id="RHEA:72836"/>
    </physiologicalReaction>
</comment>
<gene>
    <name evidence="11" type="ORF">C5689_06295</name>
</gene>
<dbReference type="AlphaFoldDB" id="A0A2U1SST2"/>
<feature type="compositionally biased region" description="Basic and acidic residues" evidence="9">
    <location>
        <begin position="392"/>
        <end position="410"/>
    </location>
</feature>
<dbReference type="RefSeq" id="WP_108916423.1">
    <property type="nucleotide sequence ID" value="NZ_BGJY01000018.1"/>
</dbReference>
<evidence type="ECO:0000256" key="6">
    <source>
        <dbReference type="ARBA" id="ARBA00034316"/>
    </source>
</evidence>
<proteinExistence type="inferred from homology"/>
<comment type="caution">
    <text evidence="11">The sequence shown here is derived from an EMBL/GenBank/DDBJ whole genome shotgun (WGS) entry which is preliminary data.</text>
</comment>
<dbReference type="InterPro" id="IPR056175">
    <property type="entry name" value="Acb1-like_C"/>
</dbReference>
<dbReference type="GO" id="GO:0016787">
    <property type="term" value="F:hydrolase activity"/>
    <property type="evidence" value="ECO:0007669"/>
    <property type="project" value="UniProtKB-KW"/>
</dbReference>
<evidence type="ECO:0000256" key="4">
    <source>
        <dbReference type="ARBA" id="ARBA00034244"/>
    </source>
</evidence>
<keyword evidence="1" id="KW-0378">Hydrolase</keyword>
<reference evidence="11 12" key="1">
    <citation type="journal article" date="2018" name="Appl. Microbiol. Biotechnol.">
        <title>Co-cultivation of the strictly anaerobic methanogen Methanosarcina barkeri with aerobic methanotrophs in an oxygen-limited membrane bioreactor.</title>
        <authorList>
            <person name="In 't Zandt M.H."/>
            <person name="van den Bosch T.J.M."/>
            <person name="Rijkers R."/>
            <person name="van Kessel M.A.H.J."/>
            <person name="Jetten M.S.M."/>
            <person name="Welte C.U."/>
        </authorList>
    </citation>
    <scope>NUCLEOTIDE SEQUENCE [LARGE SCALE GENOMIC DNA]</scope>
    <source>
        <strain evidence="11 12">DSM 17706</strain>
    </source>
</reference>
<comment type="catalytic activity">
    <reaction evidence="4">
        <text>3',3',3'-cAAG + H2O = A[3'-5']pG[3'-5']pAp[3'] + H(+)</text>
        <dbReference type="Rhea" id="RHEA:72867"/>
        <dbReference type="ChEBI" id="CHEBI:15377"/>
        <dbReference type="ChEBI" id="CHEBI:15378"/>
        <dbReference type="ChEBI" id="CHEBI:143810"/>
        <dbReference type="ChEBI" id="CHEBI:192533"/>
    </reaction>
    <physiologicalReaction direction="left-to-right" evidence="4">
        <dbReference type="Rhea" id="RHEA:72868"/>
    </physiologicalReaction>
</comment>
<keyword evidence="12" id="KW-1185">Reference proteome</keyword>
<evidence type="ECO:0000259" key="10">
    <source>
        <dbReference type="Pfam" id="PF23474"/>
    </source>
</evidence>
<feature type="domain" description="Anti-CBASS protein Acb1-like C-terminal" evidence="10">
    <location>
        <begin position="450"/>
        <end position="601"/>
    </location>
</feature>
<dbReference type="EMBL" id="PUIV01000006">
    <property type="protein sequence ID" value="PWB94670.1"/>
    <property type="molecule type" value="Genomic_DNA"/>
</dbReference>
<evidence type="ECO:0000313" key="11">
    <source>
        <dbReference type="EMBL" id="PWB94670.1"/>
    </source>
</evidence>
<comment type="similarity">
    <text evidence="6">Belongs to the anti-CBASS protein Acb1 family.</text>
</comment>
<evidence type="ECO:0000256" key="9">
    <source>
        <dbReference type="SAM" id="MobiDB-lite"/>
    </source>
</evidence>
<name>A0A2U1SST2_METSR</name>
<evidence type="ECO:0000313" key="12">
    <source>
        <dbReference type="Proteomes" id="UP000245137"/>
    </source>
</evidence>
<feature type="compositionally biased region" description="Low complexity" evidence="9">
    <location>
        <begin position="421"/>
        <end position="435"/>
    </location>
</feature>
<feature type="region of interest" description="Disordered" evidence="9">
    <location>
        <begin position="388"/>
        <end position="449"/>
    </location>
</feature>
<comment type="catalytic activity">
    <reaction evidence="3">
        <text>3',3',3'-c-tri-AMP + H2O = A[3'-5']pA[3'-5']pAp[3'] + H(+)</text>
        <dbReference type="Rhea" id="RHEA:72859"/>
        <dbReference type="ChEBI" id="CHEBI:15377"/>
        <dbReference type="ChEBI" id="CHEBI:15378"/>
        <dbReference type="ChEBI" id="CHEBI:192523"/>
        <dbReference type="ChEBI" id="CHEBI:192530"/>
    </reaction>
    <physiologicalReaction direction="left-to-right" evidence="3">
        <dbReference type="Rhea" id="RHEA:72860"/>
    </physiologicalReaction>
</comment>
<sequence length="604" mass="66481">MSFFERIFGRGSHSSPISVVAAEEQKSVDISPELWAAVNGGWGIPTKAGTDVSSVTALQVPAFFRGVMVIADGIAQLPVEIYRDLPSGKGSEPAVDHPLYDLLLHRASELQDAFQFFTTILLHAAATGNSVSYRVVVNGETRELIPIRPESTTIDIETRFMRKRFDLTFENGVFATVGAEEVFHLSGPGWRAYKGLDPAVIGREAIGLARATEESQARLHSNGARTGGILAPADEKVRLTSEQLSKLQSGWAQMQTGLSNAFKTFVSSGALKWTPLAATGVDNQHLETRKHQIEEICRVLGVFPIMVGHAGDQSPTFASAEAFFDAHVRYTLQRWIKALRSAINTQLLTKDERREGYHVRIDTTELTRGSLEARTKYYQAALGTNSNPGWLDRNEVRDDDGWNPRPENENAGRLLEPLTMAPAGEARPATTTAARPPEPPPSEQKSMEPRTLYVSRRLLNAGEFLAWAKSQGFKTTLAESDLHVTIAYSRKRLDWSLVGDDCIICDPKNDGGLVITPGGPRVVEPLGPQGAIVLKFASWALSRRNHEITEAGASSDWPEFQPHVTITYDGAGVDLSKVEPFRGALRFGLEIFEEIDENWKPRID</sequence>
<protein>
    <recommendedName>
        <fullName evidence="7">Anti-CBASS protein Acb1</fullName>
    </recommendedName>
</protein>
<dbReference type="Pfam" id="PF23474">
    <property type="entry name" value="Acb1"/>
    <property type="match status" value="1"/>
</dbReference>